<dbReference type="InParanoid" id="A0A317XKR1"/>
<proteinExistence type="inferred from homology"/>
<dbReference type="Pfam" id="PF05764">
    <property type="entry name" value="YL1"/>
    <property type="match status" value="1"/>
</dbReference>
<keyword evidence="2" id="KW-0175">Coiled coil</keyword>
<dbReference type="PANTHER" id="PTHR13275:SF4">
    <property type="entry name" value="VACUOLAR PROTEIN SORTING-ASSOCIATED PROTEIN 72 HOMOLOG"/>
    <property type="match status" value="1"/>
</dbReference>
<evidence type="ECO:0000259" key="4">
    <source>
        <dbReference type="SMART" id="SM00993"/>
    </source>
</evidence>
<dbReference type="Pfam" id="PF08265">
    <property type="entry name" value="YL1_C"/>
    <property type="match status" value="1"/>
</dbReference>
<gene>
    <name evidence="5" type="ORF">BCV70DRAFT_202389</name>
</gene>
<feature type="region of interest" description="Disordered" evidence="3">
    <location>
        <begin position="313"/>
        <end position="517"/>
    </location>
</feature>
<dbReference type="PANTHER" id="PTHR13275">
    <property type="entry name" value="YL-1 PROTEIN TRANSCRIPTION FACTOR-LIKE 1"/>
    <property type="match status" value="1"/>
</dbReference>
<feature type="compositionally biased region" description="Low complexity" evidence="3">
    <location>
        <begin position="155"/>
        <end position="167"/>
    </location>
</feature>
<feature type="compositionally biased region" description="Low complexity" evidence="3">
    <location>
        <begin position="841"/>
        <end position="861"/>
    </location>
</feature>
<feature type="region of interest" description="Disordered" evidence="3">
    <location>
        <begin position="533"/>
        <end position="575"/>
    </location>
</feature>
<feature type="coiled-coil region" evidence="2">
    <location>
        <begin position="261"/>
        <end position="291"/>
    </location>
</feature>
<feature type="region of interest" description="Disordered" evidence="3">
    <location>
        <begin position="1"/>
        <end position="60"/>
    </location>
</feature>
<protein>
    <submittedName>
        <fullName evidence="5">YL1-domain-containing protein</fullName>
    </submittedName>
</protein>
<dbReference type="Proteomes" id="UP000246740">
    <property type="component" value="Unassembled WGS sequence"/>
</dbReference>
<dbReference type="EMBL" id="KZ819201">
    <property type="protein sequence ID" value="PWY97900.1"/>
    <property type="molecule type" value="Genomic_DNA"/>
</dbReference>
<evidence type="ECO:0000256" key="3">
    <source>
        <dbReference type="SAM" id="MobiDB-lite"/>
    </source>
</evidence>
<feature type="region of interest" description="Disordered" evidence="3">
    <location>
        <begin position="761"/>
        <end position="878"/>
    </location>
</feature>
<feature type="compositionally biased region" description="Basic and acidic residues" evidence="3">
    <location>
        <begin position="228"/>
        <end position="239"/>
    </location>
</feature>
<accession>A0A317XKR1</accession>
<dbReference type="GO" id="GO:0005634">
    <property type="term" value="C:nucleus"/>
    <property type="evidence" value="ECO:0007669"/>
    <property type="project" value="TreeGrafter"/>
</dbReference>
<evidence type="ECO:0000313" key="6">
    <source>
        <dbReference type="Proteomes" id="UP000246740"/>
    </source>
</evidence>
<evidence type="ECO:0000256" key="2">
    <source>
        <dbReference type="SAM" id="Coils"/>
    </source>
</evidence>
<feature type="compositionally biased region" description="Low complexity" evidence="3">
    <location>
        <begin position="366"/>
        <end position="376"/>
    </location>
</feature>
<feature type="compositionally biased region" description="Basic and acidic residues" evidence="3">
    <location>
        <begin position="829"/>
        <end position="838"/>
    </location>
</feature>
<feature type="compositionally biased region" description="Low complexity" evidence="3">
    <location>
        <begin position="538"/>
        <end position="550"/>
    </location>
</feature>
<dbReference type="InterPro" id="IPR013272">
    <property type="entry name" value="Vps72/YL1_C"/>
</dbReference>
<feature type="compositionally biased region" description="Gly residues" evidence="3">
    <location>
        <begin position="803"/>
        <end position="814"/>
    </location>
</feature>
<sequence>MRRSSSRASSLAEGGSSDGGAGSSQAEQQRESSYRIERIGPLSSGSDLMITGRAKRSTAGNRLKALLDQELEKDDVFAEVENDVDFHADENDGIDIVDSDFDRDSDDNDQNAEDDSEGERELQQLEKVEKQKKRAANRAVGVVKRPIAPPRPARKQAATSASNTTASEKVGERESKRRRISFAPDHTQTSGDASSSLASSTGSPSATGTTPGRRTSSRSATVQSKMQIESRLEEAEQRRAALPTRPQPKKKAKLTQDALIAEALEVEEENRESLRKFLEQEEERRAKQRQRKERITGPYLRWVTVGLKTKVIEDASPVNSTAESTKSLAEAGKGREQADAQDAGLKASTTHTGKVSDNFPKETVSAALTNTTTLAASEGKPTLANQVSTTSDVAMQDAAGDNTTPDIAMQDTAGNDSSKPTEAPTLAEEKHDSTSTLNDGIATPPLPPKEMPARTPEPESAPTSSDAINSRHGESGAQSGNNHAKVADGASDVSVSGGGKVIPTSNAVSTSDQASVASLTLDPVLEARKRAAELRSGATAATSSSVVSASKDTDKKSENKSSSSDLGASGKEKQEKFEKQARTLLSIERMPEDWEWLDEFNAILGDHVDWESVPVVASRNRPLRPRQSICPITGLPALYKDPRTGIPYANAFAYQVITKLLDNQYVWTGGRYEASRSQRDNEKQNDKSRGRRKRQLSADQDPAMSLLGRAAKKLAVVKGAGARAGAVGAGAVPPAMGIYVDHEDEAGPGGVWKTARERASTLRPAFSSRNAGDLENTEEMGTSETLTPHKPGTSKGSSASAIQGGGGGGGGGSSKRGRRQSSHSLSRSDTARGDEKRTRCSSSPKPSQSQSPAPAAGAETPTPTPKAKPKAKAKAKPRFEVVLTNALAPGDEASVMAAALSLPPGSTRSGRRVQRPA</sequence>
<dbReference type="SMART" id="SM00993">
    <property type="entry name" value="YL1_C"/>
    <property type="match status" value="1"/>
</dbReference>
<comment type="similarity">
    <text evidence="1">Belongs to the VPS72/YL1 family.</text>
</comment>
<dbReference type="STRING" id="1882483.A0A317XKR1"/>
<feature type="compositionally biased region" description="Polar residues" evidence="3">
    <location>
        <begin position="317"/>
        <end position="327"/>
    </location>
</feature>
<feature type="domain" description="Vps72/YL1 C-terminal" evidence="4">
    <location>
        <begin position="628"/>
        <end position="657"/>
    </location>
</feature>
<feature type="compositionally biased region" description="Low complexity" evidence="3">
    <location>
        <begin position="1"/>
        <end position="15"/>
    </location>
</feature>
<feature type="compositionally biased region" description="Polar residues" evidence="3">
    <location>
        <begin position="503"/>
        <end position="517"/>
    </location>
</feature>
<dbReference type="OrthoDB" id="78296at2759"/>
<feature type="compositionally biased region" description="Acidic residues" evidence="3">
    <location>
        <begin position="91"/>
        <end position="118"/>
    </location>
</feature>
<feature type="compositionally biased region" description="Basic and acidic residues" evidence="3">
    <location>
        <begin position="28"/>
        <end position="38"/>
    </location>
</feature>
<feature type="compositionally biased region" description="Basic and acidic residues" evidence="3">
    <location>
        <begin position="673"/>
        <end position="688"/>
    </location>
</feature>
<reference evidence="5 6" key="1">
    <citation type="journal article" date="2018" name="Mol. Biol. Evol.">
        <title>Broad Genomic Sampling Reveals a Smut Pathogenic Ancestry of the Fungal Clade Ustilaginomycotina.</title>
        <authorList>
            <person name="Kijpornyongpan T."/>
            <person name="Mondo S.J."/>
            <person name="Barry K."/>
            <person name="Sandor L."/>
            <person name="Lee J."/>
            <person name="Lipzen A."/>
            <person name="Pangilinan J."/>
            <person name="LaButti K."/>
            <person name="Hainaut M."/>
            <person name="Henrissat B."/>
            <person name="Grigoriev I.V."/>
            <person name="Spatafora J.W."/>
            <person name="Aime M.C."/>
        </authorList>
    </citation>
    <scope>NUCLEOTIDE SEQUENCE [LARGE SCALE GENOMIC DNA]</scope>
    <source>
        <strain evidence="5 6">MCA 3645</strain>
    </source>
</reference>
<evidence type="ECO:0000313" key="5">
    <source>
        <dbReference type="EMBL" id="PWY97900.1"/>
    </source>
</evidence>
<organism evidence="5 6">
    <name type="scientific">Testicularia cyperi</name>
    <dbReference type="NCBI Taxonomy" id="1882483"/>
    <lineage>
        <taxon>Eukaryota</taxon>
        <taxon>Fungi</taxon>
        <taxon>Dikarya</taxon>
        <taxon>Basidiomycota</taxon>
        <taxon>Ustilaginomycotina</taxon>
        <taxon>Ustilaginomycetes</taxon>
        <taxon>Ustilaginales</taxon>
        <taxon>Anthracoideaceae</taxon>
        <taxon>Testicularia</taxon>
    </lineage>
</organism>
<feature type="compositionally biased region" description="Low complexity" evidence="3">
    <location>
        <begin position="189"/>
        <end position="221"/>
    </location>
</feature>
<evidence type="ECO:0000256" key="1">
    <source>
        <dbReference type="ARBA" id="ARBA00006832"/>
    </source>
</evidence>
<feature type="compositionally biased region" description="Basic residues" evidence="3">
    <location>
        <begin position="867"/>
        <end position="876"/>
    </location>
</feature>
<feature type="compositionally biased region" description="Polar residues" evidence="3">
    <location>
        <begin position="383"/>
        <end position="393"/>
    </location>
</feature>
<keyword evidence="6" id="KW-1185">Reference proteome</keyword>
<dbReference type="AlphaFoldDB" id="A0A317XKR1"/>
<feature type="region of interest" description="Disordered" evidence="3">
    <location>
        <begin position="82"/>
        <end position="256"/>
    </location>
</feature>
<feature type="compositionally biased region" description="Basic and acidic residues" evidence="3">
    <location>
        <begin position="119"/>
        <end position="129"/>
    </location>
</feature>
<name>A0A317XKR1_9BASI</name>
<feature type="region of interest" description="Disordered" evidence="3">
    <location>
        <begin position="673"/>
        <end position="704"/>
    </location>
</feature>
<dbReference type="InterPro" id="IPR046757">
    <property type="entry name" value="YL1_N"/>
</dbReference>